<evidence type="ECO:0000313" key="2">
    <source>
        <dbReference type="EMBL" id="ACT92647.1"/>
    </source>
</evidence>
<keyword evidence="1" id="KW-1133">Transmembrane helix</keyword>
<name>C6W738_DYAFD</name>
<feature type="transmembrane region" description="Helical" evidence="1">
    <location>
        <begin position="39"/>
        <end position="58"/>
    </location>
</feature>
<dbReference type="RefSeq" id="WP_015810901.1">
    <property type="nucleotide sequence ID" value="NC_013037.1"/>
</dbReference>
<keyword evidence="1" id="KW-0812">Transmembrane</keyword>
<organism evidence="2 3">
    <name type="scientific">Dyadobacter fermentans (strain ATCC 700827 / DSM 18053 / CIP 107007 / KCTC 52180 / NS114)</name>
    <dbReference type="NCBI Taxonomy" id="471854"/>
    <lineage>
        <taxon>Bacteria</taxon>
        <taxon>Pseudomonadati</taxon>
        <taxon>Bacteroidota</taxon>
        <taxon>Cytophagia</taxon>
        <taxon>Cytophagales</taxon>
        <taxon>Spirosomataceae</taxon>
        <taxon>Dyadobacter</taxon>
    </lineage>
</organism>
<keyword evidence="1" id="KW-0472">Membrane</keyword>
<dbReference type="Proteomes" id="UP000002011">
    <property type="component" value="Chromosome"/>
</dbReference>
<dbReference type="AlphaFoldDB" id="C6W738"/>
<dbReference type="STRING" id="471854.Dfer_1400"/>
<dbReference type="EMBL" id="CP001619">
    <property type="protein sequence ID" value="ACT92647.1"/>
    <property type="molecule type" value="Genomic_DNA"/>
</dbReference>
<dbReference type="KEGG" id="dfe:Dfer_1400"/>
<dbReference type="HOGENOM" id="CLU_2000298_0_0_10"/>
<reference evidence="2 3" key="1">
    <citation type="journal article" date="2009" name="Stand. Genomic Sci.">
        <title>Complete genome sequence of Dyadobacter fermentans type strain (NS114).</title>
        <authorList>
            <person name="Lang E."/>
            <person name="Lapidus A."/>
            <person name="Chertkov O."/>
            <person name="Brettin T."/>
            <person name="Detter J.C."/>
            <person name="Han C."/>
            <person name="Copeland A."/>
            <person name="Glavina Del Rio T."/>
            <person name="Nolan M."/>
            <person name="Chen F."/>
            <person name="Lucas S."/>
            <person name="Tice H."/>
            <person name="Cheng J.F."/>
            <person name="Land M."/>
            <person name="Hauser L."/>
            <person name="Chang Y.J."/>
            <person name="Jeffries C.D."/>
            <person name="Kopitz M."/>
            <person name="Bruce D."/>
            <person name="Goodwin L."/>
            <person name="Pitluck S."/>
            <person name="Ovchinnikova G."/>
            <person name="Pati A."/>
            <person name="Ivanova N."/>
            <person name="Mavrommatis K."/>
            <person name="Chen A."/>
            <person name="Palaniappan K."/>
            <person name="Chain P."/>
            <person name="Bristow J."/>
            <person name="Eisen J.A."/>
            <person name="Markowitz V."/>
            <person name="Hugenholtz P."/>
            <person name="Goker M."/>
            <person name="Rohde M."/>
            <person name="Kyrpides N.C."/>
            <person name="Klenk H.P."/>
        </authorList>
    </citation>
    <scope>NUCLEOTIDE SEQUENCE [LARGE SCALE GENOMIC DNA]</scope>
    <source>
        <strain evidence="3">ATCC 700827 / DSM 18053 / CIP 107007 / KCTC 52180 / NS114</strain>
    </source>
</reference>
<proteinExistence type="predicted"/>
<evidence type="ECO:0000256" key="1">
    <source>
        <dbReference type="SAM" id="Phobius"/>
    </source>
</evidence>
<keyword evidence="3" id="KW-1185">Reference proteome</keyword>
<evidence type="ECO:0000313" key="3">
    <source>
        <dbReference type="Proteomes" id="UP000002011"/>
    </source>
</evidence>
<sequence>MPRRPNPPVAYPKSKAIATITTALSAIIFKLPDGIYKEILLVMVGLLAYFVYHVFVLVKRFALSEMAHWVSLAFTERKVYRYIRELTIEYHAPDTSPERLAEIKCEMKRYRDQLAQKRFENLSR</sequence>
<accession>C6W738</accession>
<gene>
    <name evidence="2" type="ordered locus">Dfer_1400</name>
</gene>
<protein>
    <submittedName>
        <fullName evidence="2">Uncharacterized protein</fullName>
    </submittedName>
</protein>
<dbReference type="OrthoDB" id="963763at2"/>